<evidence type="ECO:0000313" key="2">
    <source>
        <dbReference type="Proteomes" id="UP000325645"/>
    </source>
</evidence>
<reference evidence="1 2" key="1">
    <citation type="submission" date="2019-09" db="EMBL/GenBank/DDBJ databases">
        <authorList>
            <person name="Chandra G."/>
            <person name="Truman W A."/>
        </authorList>
    </citation>
    <scope>NUCLEOTIDE SEQUENCE [LARGE SCALE GENOMIC DNA]</scope>
    <source>
        <strain evidence="1">PS943</strain>
    </source>
</reference>
<accession>A0A5E7WQL1</accession>
<dbReference type="Gene3D" id="1.10.260.40">
    <property type="entry name" value="lambda repressor-like DNA-binding domains"/>
    <property type="match status" value="1"/>
</dbReference>
<gene>
    <name evidence="1" type="ORF">PS943_05299</name>
</gene>
<evidence type="ECO:0000313" key="1">
    <source>
        <dbReference type="EMBL" id="VVQ37478.1"/>
    </source>
</evidence>
<name>A0A5E7WQL1_PSEFL</name>
<organism evidence="1 2">
    <name type="scientific">Pseudomonas fluorescens</name>
    <dbReference type="NCBI Taxonomy" id="294"/>
    <lineage>
        <taxon>Bacteria</taxon>
        <taxon>Pseudomonadati</taxon>
        <taxon>Pseudomonadota</taxon>
        <taxon>Gammaproteobacteria</taxon>
        <taxon>Pseudomonadales</taxon>
        <taxon>Pseudomonadaceae</taxon>
        <taxon>Pseudomonas</taxon>
    </lineage>
</organism>
<sequence length="106" mass="11682">MVGARKEKEPVTNFGVYPGYGTEDMYPRKPDASLHDPSPAYLRGLLETAGITQEAAATALGITDRVMRYYLSSQESATYRPAPYAIQYALEQLAAHAANKRSVKRT</sequence>
<dbReference type="InterPro" id="IPR010982">
    <property type="entry name" value="Lambda_DNA-bd_dom_sf"/>
</dbReference>
<dbReference type="SUPFAM" id="SSF47413">
    <property type="entry name" value="lambda repressor-like DNA-binding domains"/>
    <property type="match status" value="1"/>
</dbReference>
<dbReference type="GO" id="GO:0003677">
    <property type="term" value="F:DNA binding"/>
    <property type="evidence" value="ECO:0007669"/>
    <property type="project" value="InterPro"/>
</dbReference>
<proteinExistence type="predicted"/>
<dbReference type="EMBL" id="CABVJH010000012">
    <property type="protein sequence ID" value="VVQ37478.1"/>
    <property type="molecule type" value="Genomic_DNA"/>
</dbReference>
<dbReference type="AlphaFoldDB" id="A0A5E7WQL1"/>
<dbReference type="Proteomes" id="UP000325645">
    <property type="component" value="Unassembled WGS sequence"/>
</dbReference>
<protein>
    <submittedName>
        <fullName evidence="1">Uncharacterized protein</fullName>
    </submittedName>
</protein>